<evidence type="ECO:0000313" key="3">
    <source>
        <dbReference type="Proteomes" id="UP000235965"/>
    </source>
</evidence>
<comment type="caution">
    <text evidence="2">The sequence shown here is derived from an EMBL/GenBank/DDBJ whole genome shotgun (WGS) entry which is preliminary data.</text>
</comment>
<dbReference type="STRING" id="105785.A0A2J7RL17"/>
<evidence type="ECO:0000256" key="1">
    <source>
        <dbReference type="SAM" id="MobiDB-lite"/>
    </source>
</evidence>
<dbReference type="Gene3D" id="3.30.420.10">
    <property type="entry name" value="Ribonuclease H-like superfamily/Ribonuclease H"/>
    <property type="match status" value="1"/>
</dbReference>
<protein>
    <recommendedName>
        <fullName evidence="4">Tc1-like transposase DDE domain-containing protein</fullName>
    </recommendedName>
</protein>
<organism evidence="2 3">
    <name type="scientific">Cryptotermes secundus</name>
    <dbReference type="NCBI Taxonomy" id="105785"/>
    <lineage>
        <taxon>Eukaryota</taxon>
        <taxon>Metazoa</taxon>
        <taxon>Ecdysozoa</taxon>
        <taxon>Arthropoda</taxon>
        <taxon>Hexapoda</taxon>
        <taxon>Insecta</taxon>
        <taxon>Pterygota</taxon>
        <taxon>Neoptera</taxon>
        <taxon>Polyneoptera</taxon>
        <taxon>Dictyoptera</taxon>
        <taxon>Blattodea</taxon>
        <taxon>Blattoidea</taxon>
        <taxon>Termitoidae</taxon>
        <taxon>Kalotermitidae</taxon>
        <taxon>Cryptotermitinae</taxon>
        <taxon>Cryptotermes</taxon>
    </lineage>
</organism>
<reference evidence="2 3" key="1">
    <citation type="submission" date="2017-12" db="EMBL/GenBank/DDBJ databases">
        <title>Hemimetabolous genomes reveal molecular basis of termite eusociality.</title>
        <authorList>
            <person name="Harrison M.C."/>
            <person name="Jongepier E."/>
            <person name="Robertson H.M."/>
            <person name="Arning N."/>
            <person name="Bitard-Feildel T."/>
            <person name="Chao H."/>
            <person name="Childers C.P."/>
            <person name="Dinh H."/>
            <person name="Doddapaneni H."/>
            <person name="Dugan S."/>
            <person name="Gowin J."/>
            <person name="Greiner C."/>
            <person name="Han Y."/>
            <person name="Hu H."/>
            <person name="Hughes D.S.T."/>
            <person name="Huylmans A.-K."/>
            <person name="Kemena C."/>
            <person name="Kremer L.P.M."/>
            <person name="Lee S.L."/>
            <person name="Lopez-Ezquerra A."/>
            <person name="Mallet L."/>
            <person name="Monroy-Kuhn J.M."/>
            <person name="Moser A."/>
            <person name="Murali S.C."/>
            <person name="Muzny D.M."/>
            <person name="Otani S."/>
            <person name="Piulachs M.-D."/>
            <person name="Poelchau M."/>
            <person name="Qu J."/>
            <person name="Schaub F."/>
            <person name="Wada-Katsumata A."/>
            <person name="Worley K.C."/>
            <person name="Xie Q."/>
            <person name="Ylla G."/>
            <person name="Poulsen M."/>
            <person name="Gibbs R.A."/>
            <person name="Schal C."/>
            <person name="Richards S."/>
            <person name="Belles X."/>
            <person name="Korb J."/>
            <person name="Bornberg-Bauer E."/>
        </authorList>
    </citation>
    <scope>NUCLEOTIDE SEQUENCE [LARGE SCALE GENOMIC DNA]</scope>
    <source>
        <tissue evidence="2">Whole body</tissue>
    </source>
</reference>
<keyword evidence="3" id="KW-1185">Reference proteome</keyword>
<feature type="region of interest" description="Disordered" evidence="1">
    <location>
        <begin position="1"/>
        <end position="21"/>
    </location>
</feature>
<dbReference type="InParanoid" id="A0A2J7RL17"/>
<dbReference type="AlphaFoldDB" id="A0A2J7RL17"/>
<sequence length="212" mass="24147">MKNTQGSLQSGRPSTNSETRGRFCGGLGSNIVIQYSVGPIMILHGQIAAREYLDRLGNQVHPMIQTSFPQKDAVSQDDNVPIHTAGTVQLWFEEHEGELQHLPWSAQPQDLNITEPLWSVLETKLRNRFLPPTPLKHLEDVLQEEWYRILLETVKNLYESIPRRISPLLRQKVVQHHIDKEMCTISVVPPLFCPTSVYSLTAQVILYIAAFK</sequence>
<gene>
    <name evidence="2" type="ORF">B7P43_G12318</name>
</gene>
<dbReference type="InterPro" id="IPR036397">
    <property type="entry name" value="RNaseH_sf"/>
</dbReference>
<evidence type="ECO:0000313" key="2">
    <source>
        <dbReference type="EMBL" id="PNF41537.1"/>
    </source>
</evidence>
<accession>A0A2J7RL17</accession>
<name>A0A2J7RL17_9NEOP</name>
<dbReference type="GO" id="GO:0003676">
    <property type="term" value="F:nucleic acid binding"/>
    <property type="evidence" value="ECO:0007669"/>
    <property type="project" value="InterPro"/>
</dbReference>
<dbReference type="Proteomes" id="UP000235965">
    <property type="component" value="Unassembled WGS sequence"/>
</dbReference>
<dbReference type="EMBL" id="NEVH01002700">
    <property type="protein sequence ID" value="PNF41537.1"/>
    <property type="molecule type" value="Genomic_DNA"/>
</dbReference>
<evidence type="ECO:0008006" key="4">
    <source>
        <dbReference type="Google" id="ProtNLM"/>
    </source>
</evidence>
<feature type="compositionally biased region" description="Polar residues" evidence="1">
    <location>
        <begin position="1"/>
        <end position="18"/>
    </location>
</feature>
<proteinExistence type="predicted"/>